<dbReference type="NCBIfam" id="TIGR01129">
    <property type="entry name" value="secD"/>
    <property type="match status" value="1"/>
</dbReference>
<dbReference type="GO" id="GO:0005886">
    <property type="term" value="C:plasma membrane"/>
    <property type="evidence" value="ECO:0007669"/>
    <property type="project" value="UniProtKB-SubCell"/>
</dbReference>
<dbReference type="NCBIfam" id="TIGR00916">
    <property type="entry name" value="2A0604s01"/>
    <property type="match status" value="1"/>
</dbReference>
<dbReference type="InterPro" id="IPR055344">
    <property type="entry name" value="SecD_SecF_C_bact"/>
</dbReference>
<keyword evidence="15" id="KW-1185">Reference proteome</keyword>
<evidence type="ECO:0000256" key="4">
    <source>
        <dbReference type="ARBA" id="ARBA00022519"/>
    </source>
</evidence>
<evidence type="ECO:0000256" key="6">
    <source>
        <dbReference type="ARBA" id="ARBA00022927"/>
    </source>
</evidence>
<feature type="transmembrane region" description="Helical" evidence="10">
    <location>
        <begin position="360"/>
        <end position="380"/>
    </location>
</feature>
<dbReference type="Gene3D" id="1.20.1640.10">
    <property type="entry name" value="Multidrug efflux transporter AcrB transmembrane domain"/>
    <property type="match status" value="1"/>
</dbReference>
<dbReference type="FunFam" id="3.30.1360.200:FF:000002">
    <property type="entry name" value="Preprotein translocase subunit SecD"/>
    <property type="match status" value="1"/>
</dbReference>
<dbReference type="Proteomes" id="UP000287447">
    <property type="component" value="Unassembled WGS sequence"/>
</dbReference>
<evidence type="ECO:0000256" key="9">
    <source>
        <dbReference type="ARBA" id="ARBA00023136"/>
    </source>
</evidence>
<evidence type="ECO:0000256" key="5">
    <source>
        <dbReference type="ARBA" id="ARBA00022692"/>
    </source>
</evidence>
<dbReference type="InterPro" id="IPR048631">
    <property type="entry name" value="SecD_1st"/>
</dbReference>
<comment type="similarity">
    <text evidence="10">Belongs to the SecD/SecF family. SecD subfamily.</text>
</comment>
<dbReference type="GO" id="GO:0043952">
    <property type="term" value="P:protein transport by the Sec complex"/>
    <property type="evidence" value="ECO:0007669"/>
    <property type="project" value="UniProtKB-UniRule"/>
</dbReference>
<dbReference type="Pfam" id="PF07549">
    <property type="entry name" value="Sec_GG"/>
    <property type="match status" value="1"/>
</dbReference>
<dbReference type="Gene3D" id="3.30.1360.200">
    <property type="match status" value="1"/>
</dbReference>
<evidence type="ECO:0000256" key="8">
    <source>
        <dbReference type="ARBA" id="ARBA00023010"/>
    </source>
</evidence>
<name>A0A437QXK2_9PROT</name>
<reference evidence="15" key="1">
    <citation type="submission" date="2019-01" db="EMBL/GenBank/DDBJ databases">
        <title>Gri0909 isolated from a small marine red alga.</title>
        <authorList>
            <person name="Kim J."/>
            <person name="Jeong S.E."/>
            <person name="Jeon C.O."/>
        </authorList>
    </citation>
    <scope>NUCLEOTIDE SEQUENCE [LARGE SCALE GENOMIC DNA]</scope>
    <source>
        <strain evidence="15">Gri0909</strain>
    </source>
</reference>
<comment type="subunit">
    <text evidence="10">Forms a complex with SecF. Part of the essential Sec protein translocation apparatus which comprises SecA, SecYEG and auxiliary proteins SecDF-YajC and YidC.</text>
</comment>
<dbReference type="SUPFAM" id="SSF82866">
    <property type="entry name" value="Multidrug efflux transporter AcrB transmembrane domain"/>
    <property type="match status" value="1"/>
</dbReference>
<gene>
    <name evidence="10 14" type="primary">secD</name>
    <name evidence="14" type="ORF">EOI86_08365</name>
</gene>
<evidence type="ECO:0000256" key="7">
    <source>
        <dbReference type="ARBA" id="ARBA00022989"/>
    </source>
</evidence>
<evidence type="ECO:0000256" key="1">
    <source>
        <dbReference type="ARBA" id="ARBA00004651"/>
    </source>
</evidence>
<organism evidence="14 15">
    <name type="scientific">Hwanghaeella grinnelliae</name>
    <dbReference type="NCBI Taxonomy" id="2500179"/>
    <lineage>
        <taxon>Bacteria</taxon>
        <taxon>Pseudomonadati</taxon>
        <taxon>Pseudomonadota</taxon>
        <taxon>Alphaproteobacteria</taxon>
        <taxon>Rhodospirillales</taxon>
        <taxon>Rhodospirillaceae</taxon>
        <taxon>Hwanghaeella</taxon>
    </lineage>
</organism>
<dbReference type="Pfam" id="PF21760">
    <property type="entry name" value="SecD_1st"/>
    <property type="match status" value="1"/>
</dbReference>
<dbReference type="PANTHER" id="PTHR30081">
    <property type="entry name" value="PROTEIN-EXPORT MEMBRANE PROTEIN SEC"/>
    <property type="match status" value="1"/>
</dbReference>
<protein>
    <recommendedName>
        <fullName evidence="10">Protein translocase subunit SecD</fullName>
    </recommendedName>
</protein>
<sequence length="519" mass="55691">MLQFPLWKKALIGIICAMGVLYAAPNFFPEGTFDGLPAFAPGKTLSLGLDLQGGSHLLMEVETDAVVKERLESTVDGIRRMLRAERIGYTGLGVEGSSVVFALRDQTQADLAETKTRDIDRTLRVSRLEDGRFSVTFDEATMAAARVHAVEQSVEIIRRRIDEMGTREPIIQRQGEDRILVQVPGFDDPGALIDIIGQTAQMTFHLLDERAAPGQVPASAPPGTMILPSNEEDGPQFLVERRVRVSGERLVDAQPSFQNNQPVVSFRFDTLGGRQFGDVTQENAGRYLAIVLDGKVISAPVIREPILGGSGIISGSFTVQQVNDLALLLRAGALPAPISVLEQRAIGPGLGQDSVDAGKIASIIGLIAVMAFMVMSYGLFGLMVDVALIFNIGLIIAILSGLQATLTLPGIAGIVLTIGMAVDANVLIFERIREELAGGRSPFSAVDAGYRRALTTIIDSNLTTLIAAVLLFAFGSGPIKGFAVTLSIGIVTSMFTAIMVTRFFVVSWLRSKRPATLTI</sequence>
<proteinExistence type="inferred from homology"/>
<dbReference type="InterPro" id="IPR022813">
    <property type="entry name" value="SecD/SecF_arch_bac"/>
</dbReference>
<keyword evidence="3 10" id="KW-1003">Cell membrane</keyword>
<dbReference type="InterPro" id="IPR048634">
    <property type="entry name" value="SecD_SecF_C"/>
</dbReference>
<dbReference type="FunFam" id="1.20.1640.10:FF:000004">
    <property type="entry name" value="Protein translocase subunit SecD"/>
    <property type="match status" value="1"/>
</dbReference>
<dbReference type="HAMAP" id="MF_01463_B">
    <property type="entry name" value="SecD_B"/>
    <property type="match status" value="1"/>
</dbReference>
<dbReference type="EMBL" id="SADE01000001">
    <property type="protein sequence ID" value="RVU39242.1"/>
    <property type="molecule type" value="Genomic_DNA"/>
</dbReference>
<dbReference type="InterPro" id="IPR005791">
    <property type="entry name" value="SecD"/>
</dbReference>
<dbReference type="InterPro" id="IPR054384">
    <property type="entry name" value="SecDF_P1_head"/>
</dbReference>
<keyword evidence="9 10" id="KW-0472">Membrane</keyword>
<evidence type="ECO:0000256" key="2">
    <source>
        <dbReference type="ARBA" id="ARBA00022448"/>
    </source>
</evidence>
<accession>A0A437QXK2</accession>
<comment type="function">
    <text evidence="10">Part of the Sec protein translocase complex. Interacts with the SecYEG preprotein conducting channel. SecDF uses the proton motive force (PMF) to complete protein translocation after the ATP-dependent function of SecA.</text>
</comment>
<dbReference type="Gene3D" id="3.30.70.3400">
    <property type="match status" value="2"/>
</dbReference>
<dbReference type="AlphaFoldDB" id="A0A437QXK2"/>
<evidence type="ECO:0000256" key="10">
    <source>
        <dbReference type="HAMAP-Rule" id="MF_01463"/>
    </source>
</evidence>
<feature type="transmembrane region" description="Helical" evidence="10">
    <location>
        <begin position="411"/>
        <end position="432"/>
    </location>
</feature>
<dbReference type="GO" id="GO:0015450">
    <property type="term" value="F:protein-transporting ATPase activity"/>
    <property type="evidence" value="ECO:0007669"/>
    <property type="project" value="InterPro"/>
</dbReference>
<dbReference type="Pfam" id="PF02355">
    <property type="entry name" value="SecD_SecF_C"/>
    <property type="match status" value="1"/>
</dbReference>
<comment type="caution">
    <text evidence="14">The sequence shown here is derived from an EMBL/GenBank/DDBJ whole genome shotgun (WGS) entry which is preliminary data.</text>
</comment>
<evidence type="ECO:0000256" key="3">
    <source>
        <dbReference type="ARBA" id="ARBA00022475"/>
    </source>
</evidence>
<keyword evidence="4" id="KW-0997">Cell inner membrane</keyword>
<feature type="transmembrane region" description="Helical" evidence="10">
    <location>
        <begin position="453"/>
        <end position="475"/>
    </location>
</feature>
<feature type="domain" description="SecDF P1 head subdomain" evidence="13">
    <location>
        <begin position="226"/>
        <end position="336"/>
    </location>
</feature>
<feature type="transmembrane region" description="Helical" evidence="10">
    <location>
        <begin position="481"/>
        <end position="505"/>
    </location>
</feature>
<feature type="domain" description="Protein export membrane protein SecD/SecF C-terminal" evidence="11">
    <location>
        <begin position="339"/>
        <end position="508"/>
    </location>
</feature>
<evidence type="ECO:0000313" key="15">
    <source>
        <dbReference type="Proteomes" id="UP000287447"/>
    </source>
</evidence>
<dbReference type="InterPro" id="IPR022646">
    <property type="entry name" value="SecD/SecF_CS"/>
</dbReference>
<comment type="caution">
    <text evidence="10">Lacks conserved residue(s) required for the propagation of feature annotation.</text>
</comment>
<evidence type="ECO:0000313" key="14">
    <source>
        <dbReference type="EMBL" id="RVU39242.1"/>
    </source>
</evidence>
<keyword evidence="2 10" id="KW-0813">Transport</keyword>
<dbReference type="GO" id="GO:0065002">
    <property type="term" value="P:intracellular protein transmembrane transport"/>
    <property type="evidence" value="ECO:0007669"/>
    <property type="project" value="UniProtKB-UniRule"/>
</dbReference>
<keyword evidence="7 10" id="KW-1133">Transmembrane helix</keyword>
<feature type="transmembrane region" description="Helical" evidence="10">
    <location>
        <begin position="387"/>
        <end position="405"/>
    </location>
</feature>
<keyword evidence="8 10" id="KW-0811">Translocation</keyword>
<dbReference type="GO" id="GO:0006605">
    <property type="term" value="P:protein targeting"/>
    <property type="evidence" value="ECO:0007669"/>
    <property type="project" value="UniProtKB-UniRule"/>
</dbReference>
<comment type="subcellular location">
    <subcellularLocation>
        <location evidence="1 10">Cell membrane</location>
        <topology evidence="1 10">Multi-pass membrane protein</topology>
    </subcellularLocation>
</comment>
<dbReference type="RefSeq" id="WP_127764613.1">
    <property type="nucleotide sequence ID" value="NZ_SADE01000001.1"/>
</dbReference>
<dbReference type="PANTHER" id="PTHR30081:SF1">
    <property type="entry name" value="PROTEIN TRANSLOCASE SUBUNIT SECD"/>
    <property type="match status" value="1"/>
</dbReference>
<keyword evidence="5 10" id="KW-0812">Transmembrane</keyword>
<dbReference type="Pfam" id="PF22599">
    <property type="entry name" value="SecDF_P1_head"/>
    <property type="match status" value="1"/>
</dbReference>
<dbReference type="OrthoDB" id="9805019at2"/>
<keyword evidence="6 10" id="KW-0653">Protein transport</keyword>
<evidence type="ECO:0000259" key="13">
    <source>
        <dbReference type="Pfam" id="PF22599"/>
    </source>
</evidence>
<evidence type="ECO:0000259" key="11">
    <source>
        <dbReference type="Pfam" id="PF02355"/>
    </source>
</evidence>
<evidence type="ECO:0000259" key="12">
    <source>
        <dbReference type="Pfam" id="PF21760"/>
    </source>
</evidence>
<feature type="domain" description="Protein translocase subunit SecDF P1" evidence="12">
    <location>
        <begin position="150"/>
        <end position="208"/>
    </location>
</feature>